<gene>
    <name evidence="2" type="ORF">CDL20_11555</name>
</gene>
<dbReference type="InterPro" id="IPR036388">
    <property type="entry name" value="WH-like_DNA-bd_sf"/>
</dbReference>
<organism evidence="2 3">
    <name type="scientific">Mediterraneibacter gnavus</name>
    <name type="common">Ruminococcus gnavus</name>
    <dbReference type="NCBI Taxonomy" id="33038"/>
    <lineage>
        <taxon>Bacteria</taxon>
        <taxon>Bacillati</taxon>
        <taxon>Bacillota</taxon>
        <taxon>Clostridia</taxon>
        <taxon>Lachnospirales</taxon>
        <taxon>Lachnospiraceae</taxon>
        <taxon>Mediterraneibacter</taxon>
    </lineage>
</organism>
<sequence>MSDGRLSKKELAVVTGIVGFLHENGFPPTVRELCGLLGYSSTSTVHRYLKRLSENGVISYEPTKPRTLVFHGFID</sequence>
<dbReference type="Proteomes" id="UP000234840">
    <property type="component" value="Unassembled WGS sequence"/>
</dbReference>
<evidence type="ECO:0000313" key="3">
    <source>
        <dbReference type="Proteomes" id="UP000234840"/>
    </source>
</evidence>
<dbReference type="RefSeq" id="WP_101882737.1">
    <property type="nucleotide sequence ID" value="NZ_NIHW01000031.1"/>
</dbReference>
<name>A0A2N5PXY5_MEDGN</name>
<dbReference type="InterPro" id="IPR036390">
    <property type="entry name" value="WH_DNA-bd_sf"/>
</dbReference>
<dbReference type="Gene3D" id="1.10.10.10">
    <property type="entry name" value="Winged helix-like DNA-binding domain superfamily/Winged helix DNA-binding domain"/>
    <property type="match status" value="1"/>
</dbReference>
<evidence type="ECO:0000313" key="2">
    <source>
        <dbReference type="EMBL" id="PLT84528.1"/>
    </source>
</evidence>
<dbReference type="EMBL" id="NIHW01000031">
    <property type="protein sequence ID" value="PLT84528.1"/>
    <property type="molecule type" value="Genomic_DNA"/>
</dbReference>
<dbReference type="GO" id="GO:0006508">
    <property type="term" value="P:proteolysis"/>
    <property type="evidence" value="ECO:0007669"/>
    <property type="project" value="InterPro"/>
</dbReference>
<comment type="caution">
    <text evidence="2">The sequence shown here is derived from an EMBL/GenBank/DDBJ whole genome shotgun (WGS) entry which is preliminary data.</text>
</comment>
<reference evidence="2 3" key="1">
    <citation type="journal article" date="2017" name="Genome Med.">
        <title>A novel Ruminococcus gnavus clade enriched in inflammatory bowel disease patients.</title>
        <authorList>
            <person name="Hall A.B."/>
            <person name="Yassour M."/>
            <person name="Sauk J."/>
            <person name="Garner A."/>
            <person name="Jiang X."/>
            <person name="Arthur T."/>
            <person name="Lagoudas G.K."/>
            <person name="Vatanen T."/>
            <person name="Fornelos N."/>
            <person name="Wilson R."/>
            <person name="Bertha M."/>
            <person name="Cohen M."/>
            <person name="Garber J."/>
            <person name="Khalili H."/>
            <person name="Gevers D."/>
            <person name="Ananthakrishnan A.N."/>
            <person name="Kugathasan S."/>
            <person name="Lander E.S."/>
            <person name="Blainey P."/>
            <person name="Vlamakis H."/>
            <person name="Xavier R.J."/>
            <person name="Huttenhower C."/>
        </authorList>
    </citation>
    <scope>NUCLEOTIDE SEQUENCE [LARGE SCALE GENOMIC DNA]</scope>
    <source>
        <strain evidence="2 3">RJX1128</strain>
    </source>
</reference>
<feature type="domain" description="LexA repressor DNA-binding" evidence="1">
    <location>
        <begin position="5"/>
        <end position="67"/>
    </location>
</feature>
<protein>
    <recommendedName>
        <fullName evidence="1">LexA repressor DNA-binding domain-containing protein</fullName>
    </recommendedName>
</protein>
<dbReference type="GO" id="GO:0004252">
    <property type="term" value="F:serine-type endopeptidase activity"/>
    <property type="evidence" value="ECO:0007669"/>
    <property type="project" value="InterPro"/>
</dbReference>
<dbReference type="InterPro" id="IPR006199">
    <property type="entry name" value="LexA_DNA-bd_dom"/>
</dbReference>
<dbReference type="SUPFAM" id="SSF46785">
    <property type="entry name" value="Winged helix' DNA-binding domain"/>
    <property type="match status" value="1"/>
</dbReference>
<accession>A0A2N5PXY5</accession>
<dbReference type="AlphaFoldDB" id="A0A2N5PXY5"/>
<dbReference type="Pfam" id="PF01726">
    <property type="entry name" value="LexA_DNA_bind"/>
    <property type="match status" value="1"/>
</dbReference>
<evidence type="ECO:0000259" key="1">
    <source>
        <dbReference type="Pfam" id="PF01726"/>
    </source>
</evidence>
<proteinExistence type="predicted"/>